<dbReference type="AlphaFoldDB" id="A0A094YLD0"/>
<keyword evidence="3" id="KW-0804">Transcription</keyword>
<evidence type="ECO:0000256" key="3">
    <source>
        <dbReference type="ARBA" id="ARBA00023163"/>
    </source>
</evidence>
<dbReference type="Pfam" id="PF00440">
    <property type="entry name" value="TetR_N"/>
    <property type="match status" value="1"/>
</dbReference>
<dbReference type="Gene3D" id="1.10.357.10">
    <property type="entry name" value="Tetracycline Repressor, domain 2"/>
    <property type="match status" value="1"/>
</dbReference>
<dbReference type="InterPro" id="IPR001647">
    <property type="entry name" value="HTH_TetR"/>
</dbReference>
<feature type="domain" description="HTH tetR-type" evidence="5">
    <location>
        <begin position="8"/>
        <end position="68"/>
    </location>
</feature>
<sequence>MSGAKKAELTSQQILDAGHALVLRKGFSALSIKDIVDACQVPKGSFYYYFPSKEQFGCELLERYVQSYEQRMEAILSSAGKSGRERLMRYWNAWIDDPQIGGWAEHCLVVKLGAEIADLSDAMRLILHDGVMRLTDRLARTIMEGRGDGSLPLSLKPEAAARTLYHLWLGAALVAKLGQDKAPLRDALVATERELACPTAPMSPVNSSSSSP</sequence>
<keyword evidence="2 4" id="KW-0238">DNA-binding</keyword>
<keyword evidence="7" id="KW-1185">Reference proteome</keyword>
<evidence type="ECO:0000256" key="2">
    <source>
        <dbReference type="ARBA" id="ARBA00023125"/>
    </source>
</evidence>
<evidence type="ECO:0000259" key="5">
    <source>
        <dbReference type="PROSITE" id="PS50977"/>
    </source>
</evidence>
<protein>
    <submittedName>
        <fullName evidence="6">Transcriptional regulator, TetR family</fullName>
    </submittedName>
</protein>
<dbReference type="PANTHER" id="PTHR47506">
    <property type="entry name" value="TRANSCRIPTIONAL REGULATORY PROTEIN"/>
    <property type="match status" value="1"/>
</dbReference>
<dbReference type="EMBL" id="JOKM01000086">
    <property type="protein sequence ID" value="KGB22152.1"/>
    <property type="molecule type" value="Genomic_DNA"/>
</dbReference>
<proteinExistence type="predicted"/>
<organism evidence="6 7">
    <name type="scientific">Acetobacter tropicalis</name>
    <dbReference type="NCBI Taxonomy" id="104102"/>
    <lineage>
        <taxon>Bacteria</taxon>
        <taxon>Pseudomonadati</taxon>
        <taxon>Pseudomonadota</taxon>
        <taxon>Alphaproteobacteria</taxon>
        <taxon>Acetobacterales</taxon>
        <taxon>Acetobacteraceae</taxon>
        <taxon>Acetobacter</taxon>
    </lineage>
</organism>
<evidence type="ECO:0000313" key="7">
    <source>
        <dbReference type="Proteomes" id="UP000029448"/>
    </source>
</evidence>
<comment type="caution">
    <text evidence="6">The sequence shown here is derived from an EMBL/GenBank/DDBJ whole genome shotgun (WGS) entry which is preliminary data.</text>
</comment>
<name>A0A094YLD0_9PROT</name>
<dbReference type="Pfam" id="PF16925">
    <property type="entry name" value="TetR_C_13"/>
    <property type="match status" value="1"/>
</dbReference>
<dbReference type="PANTHER" id="PTHR47506:SF6">
    <property type="entry name" value="HTH-TYPE TRANSCRIPTIONAL REPRESSOR NEMR"/>
    <property type="match status" value="1"/>
</dbReference>
<evidence type="ECO:0000256" key="1">
    <source>
        <dbReference type="ARBA" id="ARBA00023015"/>
    </source>
</evidence>
<evidence type="ECO:0000313" key="6">
    <source>
        <dbReference type="EMBL" id="KGB22152.1"/>
    </source>
</evidence>
<dbReference type="SUPFAM" id="SSF46689">
    <property type="entry name" value="Homeodomain-like"/>
    <property type="match status" value="1"/>
</dbReference>
<dbReference type="InterPro" id="IPR036271">
    <property type="entry name" value="Tet_transcr_reg_TetR-rel_C_sf"/>
</dbReference>
<dbReference type="PATRIC" id="fig|104102.7.peg.2524"/>
<dbReference type="SUPFAM" id="SSF48498">
    <property type="entry name" value="Tetracyclin repressor-like, C-terminal domain"/>
    <property type="match status" value="1"/>
</dbReference>
<accession>A0A094YLD0</accession>
<dbReference type="RefSeq" id="WP_035381239.1">
    <property type="nucleotide sequence ID" value="NZ_JAUYUW010000001.1"/>
</dbReference>
<evidence type="ECO:0000256" key="4">
    <source>
        <dbReference type="PROSITE-ProRule" id="PRU00335"/>
    </source>
</evidence>
<keyword evidence="1" id="KW-0805">Transcription regulation</keyword>
<dbReference type="InterPro" id="IPR011075">
    <property type="entry name" value="TetR_C"/>
</dbReference>
<dbReference type="InterPro" id="IPR009057">
    <property type="entry name" value="Homeodomain-like_sf"/>
</dbReference>
<dbReference type="PROSITE" id="PS50977">
    <property type="entry name" value="HTH_TETR_2"/>
    <property type="match status" value="1"/>
</dbReference>
<dbReference type="Proteomes" id="UP000029448">
    <property type="component" value="Unassembled WGS sequence"/>
</dbReference>
<feature type="DNA-binding region" description="H-T-H motif" evidence="4">
    <location>
        <begin position="31"/>
        <end position="50"/>
    </location>
</feature>
<dbReference type="GeneID" id="89478740"/>
<gene>
    <name evidence="6" type="ORF">AtDm6_2554</name>
</gene>
<dbReference type="GO" id="GO:0003677">
    <property type="term" value="F:DNA binding"/>
    <property type="evidence" value="ECO:0007669"/>
    <property type="project" value="UniProtKB-UniRule"/>
</dbReference>
<reference evidence="6 7" key="1">
    <citation type="submission" date="2014-06" db="EMBL/GenBank/DDBJ databases">
        <title>Functional and comparative genomic analyses of the Drosophila gut microbiota identify candidate symbiosis factors.</title>
        <authorList>
            <person name="Newell P.D."/>
            <person name="Chaston J.M."/>
            <person name="Douglas A.E."/>
        </authorList>
    </citation>
    <scope>NUCLEOTIDE SEQUENCE [LARGE SCALE GENOMIC DNA]</scope>
    <source>
        <strain evidence="6 7">DmCS_006</strain>
    </source>
</reference>